<dbReference type="Pfam" id="PF00076">
    <property type="entry name" value="RRM_1"/>
    <property type="match status" value="1"/>
</dbReference>
<dbReference type="PANTHER" id="PTHR10501">
    <property type="entry name" value="U1 SMALL NUCLEAR RIBONUCLEOPROTEIN A/U2 SMALL NUCLEAR RIBONUCLEOPROTEIN B"/>
    <property type="match status" value="1"/>
</dbReference>
<feature type="region of interest" description="Disordered" evidence="4">
    <location>
        <begin position="472"/>
        <end position="507"/>
    </location>
</feature>
<evidence type="ECO:0000256" key="3">
    <source>
        <dbReference type="PROSITE-ProRule" id="PRU00176"/>
    </source>
</evidence>
<keyword evidence="2 3" id="KW-0694">RNA-binding</keyword>
<evidence type="ECO:0000313" key="7">
    <source>
        <dbReference type="Proteomes" id="UP000501346"/>
    </source>
</evidence>
<sequence length="654" mass="70840">MSLVHGQTNLNESEFLIERAFSSSSENVAFSKEATYPMPNAYSFSTARSNSETNIKRESPQGLVGEPHMTSMLHNFSMSTAHGNGNGNDSSSLAPNDIDVGPYCLLLRNLPKDITLRECYCIFSLATGVSSIELRKDNKEPSNENEKVIVVKFGSLPLVTHYANILNSKSEIFGPSFPFRSHIDVVNEQTQLPVSFQEHATASTTNSSPRNYQLSSSAQNEIQTQTFNTVSHAASNSSPLGPASAKIKPSLLSERSLRFSFNDPFGLETGSQRKESVPFLRNSISQHDLSTVTTTPLPAGIPPSKDAGKSLLLLEKDEINESIWNGDELANDVGGSSFSASLQQPPMSSTPVMEWNSSSSTNIPVFQLSGQDNRQSALLQPSHHSISQNVPHIQSQPNLNNSGVIRSTASLPQYHMLNQMSGTTNAHNVQQHLSNVPSNLELNLQTEHNHSQSSAPNGSSIFNNQKINQGFLTSDQDTTGLPQQKESSSTAASASASVFPKNNETNVAGSTTISQADLSLLAKVPPPANPADQNPPCNTLYVGNLPPDATEQELRQLFSNQQGFRRLSFRNKMNTHGHGNGHGHGPICFVEFEDVSFATRALAELYGSQLPHPRPSLNNKGGIRLSFSKNPLGVRGSNSRSKTGYSFNGSYGKS</sequence>
<dbReference type="AlphaFoldDB" id="A0A6C1E3W4"/>
<dbReference type="InterPro" id="IPR012677">
    <property type="entry name" value="Nucleotide-bd_a/b_plait_sf"/>
</dbReference>
<feature type="compositionally biased region" description="Low complexity" evidence="4">
    <location>
        <begin position="487"/>
        <end position="497"/>
    </location>
</feature>
<proteinExistence type="predicted"/>
<evidence type="ECO:0000259" key="5">
    <source>
        <dbReference type="PROSITE" id="PS50102"/>
    </source>
</evidence>
<dbReference type="CDD" id="cd12245">
    <property type="entry name" value="RRM_scw1_like"/>
    <property type="match status" value="1"/>
</dbReference>
<evidence type="ECO:0000313" key="6">
    <source>
        <dbReference type="EMBL" id="QID83998.1"/>
    </source>
</evidence>
<dbReference type="SMART" id="SM00360">
    <property type="entry name" value="RRM"/>
    <property type="match status" value="1"/>
</dbReference>
<dbReference type="SUPFAM" id="SSF54928">
    <property type="entry name" value="RNA-binding domain, RBD"/>
    <property type="match status" value="1"/>
</dbReference>
<protein>
    <submittedName>
        <fullName evidence="6">Cell cycle RNA binding protein whi4</fullName>
    </submittedName>
</protein>
<dbReference type="FunFam" id="3.30.70.330:FF:000089">
    <property type="entry name" value="RNA binding protein"/>
    <property type="match status" value="1"/>
</dbReference>
<dbReference type="OrthoDB" id="431169at2759"/>
<dbReference type="Proteomes" id="UP000501346">
    <property type="component" value="Chromosome SeIV-SeII"/>
</dbReference>
<dbReference type="GO" id="GO:0003723">
    <property type="term" value="F:RNA binding"/>
    <property type="evidence" value="ECO:0007669"/>
    <property type="project" value="UniProtKB-UniRule"/>
</dbReference>
<evidence type="ECO:0000256" key="2">
    <source>
        <dbReference type="ARBA" id="ARBA00022884"/>
    </source>
</evidence>
<evidence type="ECO:0000256" key="4">
    <source>
        <dbReference type="SAM" id="MobiDB-lite"/>
    </source>
</evidence>
<name>A0A6C1E3W4_SACPS</name>
<keyword evidence="1" id="KW-0597">Phosphoprotein</keyword>
<feature type="region of interest" description="Disordered" evidence="4">
    <location>
        <begin position="373"/>
        <end position="404"/>
    </location>
</feature>
<dbReference type="Gene3D" id="3.30.70.330">
    <property type="match status" value="1"/>
</dbReference>
<evidence type="ECO:0000256" key="1">
    <source>
        <dbReference type="ARBA" id="ARBA00022553"/>
    </source>
</evidence>
<dbReference type="EMBL" id="CP049001">
    <property type="protein sequence ID" value="QID83998.1"/>
    <property type="molecule type" value="Genomic_DNA"/>
</dbReference>
<keyword evidence="7" id="KW-1185">Reference proteome</keyword>
<feature type="compositionally biased region" description="Polar residues" evidence="4">
    <location>
        <begin position="472"/>
        <end position="486"/>
    </location>
</feature>
<dbReference type="InterPro" id="IPR000504">
    <property type="entry name" value="RRM_dom"/>
</dbReference>
<dbReference type="GO" id="GO:0061157">
    <property type="term" value="P:mRNA destabilization"/>
    <property type="evidence" value="ECO:0007669"/>
    <property type="project" value="UniProtKB-ARBA"/>
</dbReference>
<accession>A0A6C1E3W4</accession>
<feature type="region of interest" description="Disordered" evidence="4">
    <location>
        <begin position="609"/>
        <end position="654"/>
    </location>
</feature>
<feature type="compositionally biased region" description="Polar residues" evidence="4">
    <location>
        <begin position="636"/>
        <end position="654"/>
    </location>
</feature>
<gene>
    <name evidence="6" type="primary">WHI4_3</name>
    <name evidence="6" type="ORF">GRS66_006488</name>
</gene>
<reference evidence="6 7" key="1">
    <citation type="journal article" date="2019" name="BMC Genomics">
        <title>Chromosome level assembly and comparative genome analysis confirm lager-brewing yeasts originated from a single hybridization.</title>
        <authorList>
            <person name="Salazar A.N."/>
            <person name="Gorter de Vries A.R."/>
            <person name="van den Broek M."/>
            <person name="Brouwers N."/>
            <person name="de la Torre Cortes P."/>
            <person name="Kuijpers N.G.A."/>
            <person name="Daran J.G."/>
            <person name="Abeel T."/>
        </authorList>
    </citation>
    <scope>NUCLEOTIDE SEQUENCE [LARGE SCALE GENOMIC DNA]</scope>
    <source>
        <strain evidence="6 7">CBS 1483</strain>
    </source>
</reference>
<dbReference type="InterPro" id="IPR035979">
    <property type="entry name" value="RBD_domain_sf"/>
</dbReference>
<feature type="domain" description="RRM" evidence="5">
    <location>
        <begin position="538"/>
        <end position="630"/>
    </location>
</feature>
<dbReference type="PROSITE" id="PS50102">
    <property type="entry name" value="RRM"/>
    <property type="match status" value="1"/>
</dbReference>
<dbReference type="GO" id="GO:0008361">
    <property type="term" value="P:regulation of cell size"/>
    <property type="evidence" value="ECO:0007669"/>
    <property type="project" value="UniProtKB-ARBA"/>
</dbReference>
<organism evidence="6 7">
    <name type="scientific">Saccharomyces pastorianus</name>
    <name type="common">Lager yeast</name>
    <name type="synonym">Saccharomyces cerevisiae x Saccharomyces eubayanus</name>
    <dbReference type="NCBI Taxonomy" id="27292"/>
    <lineage>
        <taxon>Eukaryota</taxon>
        <taxon>Fungi</taxon>
        <taxon>Dikarya</taxon>
        <taxon>Ascomycota</taxon>
        <taxon>Saccharomycotina</taxon>
        <taxon>Saccharomycetes</taxon>
        <taxon>Saccharomycetales</taxon>
        <taxon>Saccharomycetaceae</taxon>
        <taxon>Saccharomyces</taxon>
    </lineage>
</organism>